<gene>
    <name evidence="1" type="ORF">SAMN05444170_3605</name>
</gene>
<organism evidence="1 2">
    <name type="scientific">Bradyrhizobium erythrophlei</name>
    <dbReference type="NCBI Taxonomy" id="1437360"/>
    <lineage>
        <taxon>Bacteria</taxon>
        <taxon>Pseudomonadati</taxon>
        <taxon>Pseudomonadota</taxon>
        <taxon>Alphaproteobacteria</taxon>
        <taxon>Hyphomicrobiales</taxon>
        <taxon>Nitrobacteraceae</taxon>
        <taxon>Bradyrhizobium</taxon>
    </lineage>
</organism>
<dbReference type="Proteomes" id="UP000184096">
    <property type="component" value="Chromosome I"/>
</dbReference>
<dbReference type="Pfam" id="PF12261">
    <property type="entry name" value="T_hemolysin"/>
    <property type="match status" value="1"/>
</dbReference>
<dbReference type="RefSeq" id="WP_172806042.1">
    <property type="nucleotide sequence ID" value="NZ_LT670849.1"/>
</dbReference>
<sequence length="198" mass="22321">MSKPNRRERLRILTRDSTVERARVERFIERRFLDRFGALIADHYPTLLSLQSDEGEVVSAIGLRSASSEELFLEQYFDEPIERVILEITNVVVPRSDILEVGNMASIGRAASARLIAASVSYLSSCRYLYAVATATEELRRMLVAFGFASRGLGAARADRLPDQGRSWGSYYEQNPEILMGEIRQVSDRVRPHARAGL</sequence>
<reference evidence="2" key="1">
    <citation type="submission" date="2016-11" db="EMBL/GenBank/DDBJ databases">
        <authorList>
            <person name="Varghese N."/>
            <person name="Submissions S."/>
        </authorList>
    </citation>
    <scope>NUCLEOTIDE SEQUENCE [LARGE SCALE GENOMIC DNA]</scope>
    <source>
        <strain evidence="2">GAS401</strain>
    </source>
</reference>
<keyword evidence="2" id="KW-1185">Reference proteome</keyword>
<dbReference type="EMBL" id="LT670849">
    <property type="protein sequence ID" value="SHN78202.1"/>
    <property type="molecule type" value="Genomic_DNA"/>
</dbReference>
<evidence type="ECO:0000313" key="2">
    <source>
        <dbReference type="Proteomes" id="UP000184096"/>
    </source>
</evidence>
<protein>
    <submittedName>
        <fullName evidence="1">Thermostable hemolysin</fullName>
    </submittedName>
</protein>
<accession>A0A1M7U527</accession>
<evidence type="ECO:0000313" key="1">
    <source>
        <dbReference type="EMBL" id="SHN78202.1"/>
    </source>
</evidence>
<dbReference type="InterPro" id="IPR016181">
    <property type="entry name" value="Acyl_CoA_acyltransferase"/>
</dbReference>
<name>A0A1M7U527_9BRAD</name>
<dbReference type="AlphaFoldDB" id="A0A1M7U527"/>
<dbReference type="InterPro" id="IPR022050">
    <property type="entry name" value="T_hemolysin"/>
</dbReference>
<dbReference type="SUPFAM" id="SSF55729">
    <property type="entry name" value="Acyl-CoA N-acyltransferases (Nat)"/>
    <property type="match status" value="1"/>
</dbReference>
<proteinExistence type="predicted"/>